<reference evidence="8" key="1">
    <citation type="journal article" date="2007" name="PLoS ONE">
        <title>The first genome sequence of an elite grapevine cultivar (Pinot noir Vitis vinifera L.): coping with a highly heterozygous genome.</title>
        <authorList>
            <person name="Velasco R."/>
            <person name="Zharkikh A."/>
            <person name="Troggio M."/>
            <person name="Cartwright D.A."/>
            <person name="Cestaro A."/>
            <person name="Pruss D."/>
            <person name="Pindo M."/>
            <person name="FitzGerald L.M."/>
            <person name="Vezzulli S."/>
            <person name="Reid J."/>
            <person name="Malacarne G."/>
            <person name="Iliev D."/>
            <person name="Coppola G."/>
            <person name="Wardell B."/>
            <person name="Micheletti D."/>
            <person name="Macalma T."/>
            <person name="Facci M."/>
            <person name="Mitchell J.T."/>
            <person name="Perazzolli M."/>
            <person name="Eldredge G."/>
            <person name="Gatto P."/>
            <person name="Oyzerski R."/>
            <person name="Moretto M."/>
            <person name="Gutin N."/>
            <person name="Stefanini M."/>
            <person name="Chen Y."/>
            <person name="Segala C."/>
            <person name="Davenport C."/>
            <person name="Dematte L."/>
            <person name="Mraz A."/>
            <person name="Battilana J."/>
            <person name="Stormo K."/>
            <person name="Costa F."/>
            <person name="Tao Q."/>
            <person name="Si-Ammour A."/>
            <person name="Harkins T."/>
            <person name="Lackey A."/>
            <person name="Perbost C."/>
            <person name="Taillon B."/>
            <person name="Stella A."/>
            <person name="Solovyev V."/>
            <person name="Fawcett J.A."/>
            <person name="Sterck L."/>
            <person name="Vandepoele K."/>
            <person name="Grando S.M."/>
            <person name="Toppo S."/>
            <person name="Moser C."/>
            <person name="Lanchbury J."/>
            <person name="Bogden R."/>
            <person name="Skolnick M."/>
            <person name="Sgaramella V."/>
            <person name="Bhatnagar S.K."/>
            <person name="Fontana P."/>
            <person name="Gutin A."/>
            <person name="Van de Peer Y."/>
            <person name="Salamini F."/>
            <person name="Viola R."/>
        </authorList>
    </citation>
    <scope>NUCLEOTIDE SEQUENCE</scope>
</reference>
<organism evidence="8">
    <name type="scientific">Vitis vinifera</name>
    <name type="common">Grape</name>
    <dbReference type="NCBI Taxonomy" id="29760"/>
    <lineage>
        <taxon>Eukaryota</taxon>
        <taxon>Viridiplantae</taxon>
        <taxon>Streptophyta</taxon>
        <taxon>Embryophyta</taxon>
        <taxon>Tracheophyta</taxon>
        <taxon>Spermatophyta</taxon>
        <taxon>Magnoliopsida</taxon>
        <taxon>eudicotyledons</taxon>
        <taxon>Gunneridae</taxon>
        <taxon>Pentapetalae</taxon>
        <taxon>rosids</taxon>
        <taxon>Vitales</taxon>
        <taxon>Vitaceae</taxon>
        <taxon>Viteae</taxon>
        <taxon>Vitis</taxon>
    </lineage>
</organism>
<feature type="domain" description="NF-X1-type" evidence="7">
    <location>
        <begin position="265"/>
        <end position="284"/>
    </location>
</feature>
<evidence type="ECO:0000256" key="4">
    <source>
        <dbReference type="ARBA" id="ARBA00022771"/>
    </source>
</evidence>
<keyword evidence="5" id="KW-0862">Zinc</keyword>
<feature type="domain" description="NF-X1-type" evidence="7">
    <location>
        <begin position="623"/>
        <end position="644"/>
    </location>
</feature>
<dbReference type="InterPro" id="IPR000967">
    <property type="entry name" value="Znf_NFX1"/>
</dbReference>
<feature type="domain" description="NF-X1-type" evidence="7">
    <location>
        <begin position="189"/>
        <end position="207"/>
    </location>
</feature>
<evidence type="ECO:0000256" key="1">
    <source>
        <dbReference type="ARBA" id="ARBA00007269"/>
    </source>
</evidence>
<evidence type="ECO:0000256" key="2">
    <source>
        <dbReference type="ARBA" id="ARBA00022723"/>
    </source>
</evidence>
<evidence type="ECO:0000256" key="3">
    <source>
        <dbReference type="ARBA" id="ARBA00022737"/>
    </source>
</evidence>
<evidence type="ECO:0000256" key="6">
    <source>
        <dbReference type="SAM" id="MobiDB-lite"/>
    </source>
</evidence>
<name>A5C0R4_VITVI</name>
<gene>
    <name evidence="8" type="ORF">VITISV_006934</name>
</gene>
<keyword evidence="2" id="KW-0479">Metal-binding</keyword>
<dbReference type="EMBL" id="AM478090">
    <property type="protein sequence ID" value="CAN64083.1"/>
    <property type="molecule type" value="Genomic_DNA"/>
</dbReference>
<accession>A5C0R4</accession>
<dbReference type="SMART" id="SM00438">
    <property type="entry name" value="ZnF_NFX"/>
    <property type="match status" value="6"/>
</dbReference>
<dbReference type="PANTHER" id="PTHR12360">
    <property type="entry name" value="NUCLEAR TRANSCRIPTION FACTOR, X-BOX BINDING 1 NFX1"/>
    <property type="match status" value="1"/>
</dbReference>
<keyword evidence="3" id="KW-0677">Repeat</keyword>
<evidence type="ECO:0000259" key="7">
    <source>
        <dbReference type="SMART" id="SM00438"/>
    </source>
</evidence>
<dbReference type="CDD" id="cd16697">
    <property type="entry name" value="RING-CH-C4HC3_NFXL1"/>
    <property type="match status" value="1"/>
</dbReference>
<feature type="region of interest" description="Disordered" evidence="6">
    <location>
        <begin position="1"/>
        <end position="32"/>
    </location>
</feature>
<dbReference type="CDD" id="cd06008">
    <property type="entry name" value="NF-X1-zinc-finger"/>
    <property type="match status" value="3"/>
</dbReference>
<dbReference type="InterPro" id="IPR034078">
    <property type="entry name" value="NFX1_fam"/>
</dbReference>
<keyword evidence="4" id="KW-0863">Zinc-finger</keyword>
<dbReference type="ExpressionAtlas" id="A5C0R4">
    <property type="expression patterns" value="baseline"/>
</dbReference>
<feature type="domain" description="NF-X1-type" evidence="7">
    <location>
        <begin position="508"/>
        <end position="523"/>
    </location>
</feature>
<feature type="region of interest" description="Disordered" evidence="6">
    <location>
        <begin position="546"/>
        <end position="570"/>
    </location>
</feature>
<feature type="domain" description="NF-X1-type" evidence="7">
    <location>
        <begin position="531"/>
        <end position="576"/>
    </location>
</feature>
<dbReference type="PANTHER" id="PTHR12360:SF1">
    <property type="entry name" value="NF-X1-TYPE ZINC FINGER PROTEIN NFXL1"/>
    <property type="match status" value="1"/>
</dbReference>
<evidence type="ECO:0000256" key="5">
    <source>
        <dbReference type="ARBA" id="ARBA00022833"/>
    </source>
</evidence>
<dbReference type="GO" id="GO:0003700">
    <property type="term" value="F:DNA-binding transcription factor activity"/>
    <property type="evidence" value="ECO:0007669"/>
    <property type="project" value="InterPro"/>
</dbReference>
<protein>
    <recommendedName>
        <fullName evidence="7">NF-X1-type domain-containing protein</fullName>
    </recommendedName>
</protein>
<dbReference type="AlphaFoldDB" id="A5C0R4"/>
<dbReference type="GO" id="GO:0008270">
    <property type="term" value="F:zinc ion binding"/>
    <property type="evidence" value="ECO:0007669"/>
    <property type="project" value="UniProtKB-KW"/>
</dbReference>
<feature type="domain" description="NF-X1-type" evidence="7">
    <location>
        <begin position="319"/>
        <end position="339"/>
    </location>
</feature>
<comment type="similarity">
    <text evidence="1">Belongs to the NFX1 family.</text>
</comment>
<dbReference type="GO" id="GO:0005634">
    <property type="term" value="C:nucleus"/>
    <property type="evidence" value="ECO:0007669"/>
    <property type="project" value="InterPro"/>
</dbReference>
<evidence type="ECO:0000313" key="8">
    <source>
        <dbReference type="EMBL" id="CAN64083.1"/>
    </source>
</evidence>
<proteinExistence type="inferred from homology"/>
<sequence length="797" mass="87757">MASRTHQPPPLSLSSDSDTDSEGNSGGVETLRHGDLSDSIFKSYIQITGRSSPDLSKIQSFLTSSRSGALSCLICLERIRPSDPTWSCTSGCFAVFHLICIQSWARQASDLSASRATARLSADLFPAAAAKAIEDAAWHCPKCRFEYSKALIPKAYFCFCGKLQDPPRDPWILPHSCGEICNRPLKNNCGHYCLLLCHPGPCPSCPKLVQARCFCGSVEDVQRCGFKKFSSRSVYRCQCGEIEEERECCDRVFRCEVPCGRVLGCGKHACSKGCHSGECGQCPLQGRRTCPCGKRVYEGMACDVSVPLCGATCDKMLSCGFHSCPERCHRGQCIETCRTVVIKGCRCGSLKKEIWHVKGNVRKYEIADAMLVNADAVMGIAHHALRFVARGLDVRTTSALLHAIEIVVVVMARVVETVSKIVKTGLMMMVAVVAMTMEMVGGIENYDQGGCNGGCCTETYGKVGGSGVIATTVVVVVVVPCGTETEQKPPKCSKLCHITPLCKHGSDCKPHRCHYGACPPCRLLCEEEFPCGHKCKLRCHGPKPPPNPEFTLKPKKRKSNHQAEGTPGSPCPPCSELLWRSCVGQHIGTERMVGFISSYKQYMDIFNFHTLFACLPLRKLPNCTHLCPETCHPGQCPSPDKCSKKVTVRCGCQTLKKEWLCHDVQAAYLNVSCDPKDVSKNQFGLGLLPCNSECKSKVKVVDSELQLRKPKVVERKEPHVEKHVPKRRKRRERVQEVQQISRLQKGISTDAILVDEKVAGFPGKRWAPSIQLGWLKPKLKHKTLFTHMSVCSLPTCV</sequence>